<accession>A0ABS5ZLG1</accession>
<comment type="caution">
    <text evidence="2">The sequence shown here is derived from an EMBL/GenBank/DDBJ whole genome shotgun (WGS) entry which is preliminary data.</text>
</comment>
<keyword evidence="3" id="KW-1185">Reference proteome</keyword>
<dbReference type="Gene3D" id="2.180.10.10">
    <property type="entry name" value="RHS repeat-associated core"/>
    <property type="match status" value="1"/>
</dbReference>
<evidence type="ECO:0000313" key="2">
    <source>
        <dbReference type="EMBL" id="MBU2714256.1"/>
    </source>
</evidence>
<dbReference type="Proteomes" id="UP000690515">
    <property type="component" value="Unassembled WGS sequence"/>
</dbReference>
<dbReference type="EMBL" id="JAGSOY010000196">
    <property type="protein sequence ID" value="MBU2714256.1"/>
    <property type="molecule type" value="Genomic_DNA"/>
</dbReference>
<protein>
    <submittedName>
        <fullName evidence="2">RHS repeat-associated core domain-containing protein</fullName>
    </submittedName>
</protein>
<dbReference type="PANTHER" id="PTHR32305">
    <property type="match status" value="1"/>
</dbReference>
<feature type="compositionally biased region" description="Basic and acidic residues" evidence="1">
    <location>
        <begin position="91"/>
        <end position="112"/>
    </location>
</feature>
<name>A0ABS5ZLG1_9GAMM</name>
<feature type="compositionally biased region" description="Basic residues" evidence="1">
    <location>
        <begin position="79"/>
        <end position="90"/>
    </location>
</feature>
<dbReference type="NCBIfam" id="TIGR03696">
    <property type="entry name" value="Rhs_assc_core"/>
    <property type="match status" value="1"/>
</dbReference>
<dbReference type="PANTHER" id="PTHR32305:SF15">
    <property type="entry name" value="PROTEIN RHSA-RELATED"/>
    <property type="match status" value="1"/>
</dbReference>
<evidence type="ECO:0000313" key="3">
    <source>
        <dbReference type="Proteomes" id="UP000690515"/>
    </source>
</evidence>
<dbReference type="InterPro" id="IPR022385">
    <property type="entry name" value="Rhs_assc_core"/>
</dbReference>
<reference evidence="2 3" key="1">
    <citation type="submission" date="2021-04" db="EMBL/GenBank/DDBJ databases">
        <authorList>
            <person name="Pira H."/>
            <person name="Risdian C."/>
            <person name="Wink J."/>
        </authorList>
    </citation>
    <scope>NUCLEOTIDE SEQUENCE [LARGE SCALE GENOMIC DNA]</scope>
    <source>
        <strain evidence="2 3">WH53</strain>
    </source>
</reference>
<evidence type="ECO:0000256" key="1">
    <source>
        <dbReference type="SAM" id="MobiDB-lite"/>
    </source>
</evidence>
<gene>
    <name evidence="2" type="ORF">KCG35_24725</name>
</gene>
<proteinExistence type="predicted"/>
<organism evidence="2 3">
    <name type="scientific">Zooshikella harenae</name>
    <dbReference type="NCBI Taxonomy" id="2827238"/>
    <lineage>
        <taxon>Bacteria</taxon>
        <taxon>Pseudomonadati</taxon>
        <taxon>Pseudomonadota</taxon>
        <taxon>Gammaproteobacteria</taxon>
        <taxon>Oceanospirillales</taxon>
        <taxon>Zooshikellaceae</taxon>
        <taxon>Zooshikella</taxon>
    </lineage>
</organism>
<dbReference type="InterPro" id="IPR050708">
    <property type="entry name" value="T6SS_VgrG/RHS"/>
</dbReference>
<sequence>MFFYNYFRDYDPTTGRYIESDPIGLAGGLNTYAYVEGNPVGFVDPKGLFRWIRVLPRNQQGRVRNLPRNMQENWGNKPQIKKPVRNRHKNKPSDDVPEWAKEHRPLNKDTGESFAKRLCDDKYPEGYGKGATSDYSKIKKWATRDFERTPIPEVPSSGLQDLNFPGSPLFDPATYDPWENPFENPI</sequence>
<feature type="region of interest" description="Disordered" evidence="1">
    <location>
        <begin position="69"/>
        <end position="112"/>
    </location>
</feature>
<feature type="region of interest" description="Disordered" evidence="1">
    <location>
        <begin position="149"/>
        <end position="186"/>
    </location>
</feature>